<dbReference type="Proteomes" id="UP000825008">
    <property type="component" value="Chromosome"/>
</dbReference>
<reference evidence="1" key="1">
    <citation type="submission" date="2021-08" db="EMBL/GenBank/DDBJ databases">
        <title>Whole genome sequencing of non-tuberculosis mycobacteria type-strains.</title>
        <authorList>
            <person name="Igarashi Y."/>
            <person name="Osugi A."/>
            <person name="Mitarai S."/>
        </authorList>
    </citation>
    <scope>NUCLEOTIDE SEQUENCE</scope>
    <source>
        <strain evidence="1">JCM 30995</strain>
    </source>
</reference>
<accession>A0A9X7ZHV5</accession>
<name>A0A9X7ZHV5_9MYCO</name>
<dbReference type="EMBL" id="CP080997">
    <property type="protein sequence ID" value="QZA09395.1"/>
    <property type="molecule type" value="Genomic_DNA"/>
</dbReference>
<protein>
    <submittedName>
        <fullName evidence="1">DUF732 domain-containing protein</fullName>
    </submittedName>
</protein>
<proteinExistence type="predicted"/>
<gene>
    <name evidence="1" type="ORF">K3U94_09265</name>
</gene>
<evidence type="ECO:0000313" key="1">
    <source>
        <dbReference type="EMBL" id="QZA09395.1"/>
    </source>
</evidence>
<evidence type="ECO:0000313" key="2">
    <source>
        <dbReference type="Proteomes" id="UP000825008"/>
    </source>
</evidence>
<organism evidence="1 2">
    <name type="scientific">Mycolicibacter heraklionensis</name>
    <dbReference type="NCBI Taxonomy" id="512402"/>
    <lineage>
        <taxon>Bacteria</taxon>
        <taxon>Bacillati</taxon>
        <taxon>Actinomycetota</taxon>
        <taxon>Actinomycetes</taxon>
        <taxon>Mycobacteriales</taxon>
        <taxon>Mycobacteriaceae</taxon>
        <taxon>Mycolicibacter</taxon>
    </lineage>
</organism>
<dbReference type="KEGG" id="mher:K3U94_09265"/>
<dbReference type="RefSeq" id="WP_220696301.1">
    <property type="nucleotide sequence ID" value="NZ_CP080997.1"/>
</dbReference>
<sequence length="112" mass="11766">MTISVGRIVRTAGIVVAALGLLVGTAGVAQADARSFLDRVHANGLPDRYGYFGSMGDSETLMIGRMTCDGIRAGIPADQAMPNSTHDTGHLRPMMIEAAQHELCPDTLQGAQ</sequence>
<dbReference type="AlphaFoldDB" id="A0A9X7ZHV5"/>